<name>A0AAN2TT83_9BACI</name>
<evidence type="ECO:0000256" key="3">
    <source>
        <dbReference type="ARBA" id="ARBA00022448"/>
    </source>
</evidence>
<feature type="transmembrane region" description="Helical" evidence="8">
    <location>
        <begin position="35"/>
        <end position="54"/>
    </location>
</feature>
<accession>A0AAN2TT83</accession>
<keyword evidence="5 8" id="KW-0812">Transmembrane</keyword>
<dbReference type="RefSeq" id="WP_048685789.1">
    <property type="nucleotide sequence ID" value="NZ_CCXW01000001.1"/>
</dbReference>
<dbReference type="AlphaFoldDB" id="A0AAN2TT83"/>
<sequence>MDKSLQVICMGLMSHFGLIFFIYPERIIASTHKGHWEPILIQCVIFILFLWLYLKGLSYFPEKNIISILKILGKAFSFTLLFPVLLYLVITTIELVSAYAEVTNIIFLANTPTWAIITLMILISTYIAVKGIETILRTALLIFCIFFPLILLMLSICFQDIDWHNAFPIMDTDFSFFRQPPYYTSFFSFAIVFSFLGFLPKKISYNSKKIMFAVFLLIPFFFLSVYLPLLTFGNETASTLLFPFITTLDKVQLQWLIFDRATLFFALSLVTFIMLLTSLLLWQSSIIMNQYFPGLKQKYHIVALSVSIFIICLCIPSWQETEKLLWWNTAFRFYILIVLPLIIFLIGVRRKRLS</sequence>
<evidence type="ECO:0000256" key="4">
    <source>
        <dbReference type="ARBA" id="ARBA00022544"/>
    </source>
</evidence>
<keyword evidence="10" id="KW-1185">Reference proteome</keyword>
<evidence type="ECO:0000256" key="7">
    <source>
        <dbReference type="ARBA" id="ARBA00023136"/>
    </source>
</evidence>
<keyword evidence="4" id="KW-0309">Germination</keyword>
<keyword evidence="3" id="KW-0813">Transport</keyword>
<reference evidence="9 10" key="1">
    <citation type="journal article" date="2014" name="Genome Announc.">
        <title>Genome Sequence of Bacillus simplex Strain P558, Isolated from a Human Fecal Sample.</title>
        <authorList>
            <person name="Croce O."/>
            <person name="Hugon P."/>
            <person name="Lagier J.C."/>
            <person name="Bibi F."/>
            <person name="Robert C."/>
            <person name="Azhar E.I."/>
            <person name="Raoult D."/>
            <person name="Fournier P.E."/>
        </authorList>
    </citation>
    <scope>NUCLEOTIDE SEQUENCE [LARGE SCALE GENOMIC DNA]</scope>
    <source>
        <strain evidence="9 10">P558</strain>
    </source>
</reference>
<keyword evidence="6 8" id="KW-1133">Transmembrane helix</keyword>
<evidence type="ECO:0000256" key="8">
    <source>
        <dbReference type="SAM" id="Phobius"/>
    </source>
</evidence>
<comment type="similarity">
    <text evidence="2">Belongs to the amino acid-polyamine-organocation (APC) superfamily. Spore germination protein (SGP) (TC 2.A.3.9) family.</text>
</comment>
<feature type="transmembrane region" description="Helical" evidence="8">
    <location>
        <begin position="299"/>
        <end position="318"/>
    </location>
</feature>
<feature type="transmembrane region" description="Helical" evidence="8">
    <location>
        <begin position="263"/>
        <end position="287"/>
    </location>
</feature>
<evidence type="ECO:0000256" key="1">
    <source>
        <dbReference type="ARBA" id="ARBA00004141"/>
    </source>
</evidence>
<feature type="transmembrane region" description="Helical" evidence="8">
    <location>
        <begin position="181"/>
        <end position="199"/>
    </location>
</feature>
<dbReference type="InterPro" id="IPR004761">
    <property type="entry name" value="Spore_GerAB"/>
</dbReference>
<feature type="transmembrane region" description="Helical" evidence="8">
    <location>
        <begin position="140"/>
        <end position="161"/>
    </location>
</feature>
<feature type="transmembrane region" description="Helical" evidence="8">
    <location>
        <begin position="105"/>
        <end position="128"/>
    </location>
</feature>
<evidence type="ECO:0000313" key="10">
    <source>
        <dbReference type="Proteomes" id="UP000182110"/>
    </source>
</evidence>
<dbReference type="Pfam" id="PF03845">
    <property type="entry name" value="Spore_permease"/>
    <property type="match status" value="1"/>
</dbReference>
<keyword evidence="7 8" id="KW-0472">Membrane</keyword>
<organism evidence="9 10">
    <name type="scientific">Peribacillus simplex</name>
    <dbReference type="NCBI Taxonomy" id="1478"/>
    <lineage>
        <taxon>Bacteria</taxon>
        <taxon>Bacillati</taxon>
        <taxon>Bacillota</taxon>
        <taxon>Bacilli</taxon>
        <taxon>Bacillales</taxon>
        <taxon>Bacillaceae</taxon>
        <taxon>Peribacillus</taxon>
    </lineage>
</organism>
<proteinExistence type="inferred from homology"/>
<gene>
    <name evidence="9" type="ORF">BN1180_03184</name>
</gene>
<dbReference type="EMBL" id="CCXW01000001">
    <property type="protein sequence ID" value="CEG33012.1"/>
    <property type="molecule type" value="Genomic_DNA"/>
</dbReference>
<evidence type="ECO:0000256" key="5">
    <source>
        <dbReference type="ARBA" id="ARBA00022692"/>
    </source>
</evidence>
<dbReference type="Proteomes" id="UP000182110">
    <property type="component" value="Unassembled WGS sequence"/>
</dbReference>
<feature type="transmembrane region" description="Helical" evidence="8">
    <location>
        <begin position="75"/>
        <end position="99"/>
    </location>
</feature>
<feature type="transmembrane region" description="Helical" evidence="8">
    <location>
        <begin position="211"/>
        <end position="232"/>
    </location>
</feature>
<dbReference type="GO" id="GO:0009847">
    <property type="term" value="P:spore germination"/>
    <property type="evidence" value="ECO:0007669"/>
    <property type="project" value="InterPro"/>
</dbReference>
<comment type="caution">
    <text evidence="9">The sequence shown here is derived from an EMBL/GenBank/DDBJ whole genome shotgun (WGS) entry which is preliminary data.</text>
</comment>
<comment type="subcellular location">
    <subcellularLocation>
        <location evidence="1">Membrane</location>
        <topology evidence="1">Multi-pass membrane protein</topology>
    </subcellularLocation>
</comment>
<feature type="transmembrane region" description="Helical" evidence="8">
    <location>
        <begin position="330"/>
        <end position="348"/>
    </location>
</feature>
<dbReference type="GO" id="GO:0016020">
    <property type="term" value="C:membrane"/>
    <property type="evidence" value="ECO:0007669"/>
    <property type="project" value="UniProtKB-SubCell"/>
</dbReference>
<evidence type="ECO:0000256" key="2">
    <source>
        <dbReference type="ARBA" id="ARBA00007998"/>
    </source>
</evidence>
<feature type="transmembrane region" description="Helical" evidence="8">
    <location>
        <begin position="7"/>
        <end position="23"/>
    </location>
</feature>
<dbReference type="PANTHER" id="PTHR34975:SF2">
    <property type="entry name" value="SPORE GERMINATION PROTEIN A2"/>
    <property type="match status" value="1"/>
</dbReference>
<protein>
    <submittedName>
        <fullName evidence="9">GerKB protein</fullName>
    </submittedName>
</protein>
<evidence type="ECO:0000256" key="6">
    <source>
        <dbReference type="ARBA" id="ARBA00022989"/>
    </source>
</evidence>
<evidence type="ECO:0000313" key="9">
    <source>
        <dbReference type="EMBL" id="CEG33012.1"/>
    </source>
</evidence>
<dbReference type="PANTHER" id="PTHR34975">
    <property type="entry name" value="SPORE GERMINATION PROTEIN A2"/>
    <property type="match status" value="1"/>
</dbReference>